<dbReference type="Pfam" id="PF13151">
    <property type="entry name" value="DUF3990"/>
    <property type="match status" value="1"/>
</dbReference>
<evidence type="ECO:0000313" key="2">
    <source>
        <dbReference type="Proteomes" id="UP000769780"/>
    </source>
</evidence>
<protein>
    <submittedName>
        <fullName evidence="1">DUF3990 domain-containing protein</fullName>
    </submittedName>
</protein>
<dbReference type="InterPro" id="IPR025051">
    <property type="entry name" value="DUF3990"/>
</dbReference>
<keyword evidence="2" id="KW-1185">Reference proteome</keyword>
<comment type="caution">
    <text evidence="1">The sequence shown here is derived from an EMBL/GenBank/DDBJ whole genome shotgun (WGS) entry which is preliminary data.</text>
</comment>
<name>A0ABS7K773_9BACI</name>
<dbReference type="EMBL" id="JACWFH010000017">
    <property type="protein sequence ID" value="MBY0097965.1"/>
    <property type="molecule type" value="Genomic_DNA"/>
</dbReference>
<reference evidence="1 2" key="1">
    <citation type="submission" date="2020-07" db="EMBL/GenBank/DDBJ databases">
        <title>Fungal Genomes of the International Space Station.</title>
        <authorList>
            <person name="Seuylemezian A."/>
            <person name="Singh N.K."/>
            <person name="Wood J."/>
            <person name="Venkateswaran K."/>
        </authorList>
    </citation>
    <scope>NUCLEOTIDE SEQUENCE [LARGE SCALE GENOMIC DNA]</scope>
    <source>
        <strain evidence="1 2">PL-B2</strain>
    </source>
</reference>
<evidence type="ECO:0000313" key="1">
    <source>
        <dbReference type="EMBL" id="MBY0097965.1"/>
    </source>
</evidence>
<sequence length="268" mass="31291">MTSGLYTVYHGTNLFSANLIEQYGVSLEAQRLFTDFGKGFYVTFNWEQAMRWANVRANNLQVSTKLLKKLHIDSTEYLMHPTARIPAVLEWKLDVDQLLRLRGKIFPLPSQSYWAGYKNSWENFVLKCRKGMPHSYDFVFGPIAGGHFKYVEKIQVSRTKDQLSLNSYPAISCLYHLRIILGGKEIVREYHRAALFHQEIKDALVKMMGIQKNQADNMLAISWVRTLHPSILITESPYYWAFCLLKGREALWHDEYENWYRKNGIPSI</sequence>
<accession>A0ABS7K773</accession>
<organism evidence="1 2">
    <name type="scientific">Mesobacillus maritimus</name>
    <dbReference type="NCBI Taxonomy" id="1643336"/>
    <lineage>
        <taxon>Bacteria</taxon>
        <taxon>Bacillati</taxon>
        <taxon>Bacillota</taxon>
        <taxon>Bacilli</taxon>
        <taxon>Bacillales</taxon>
        <taxon>Bacillaceae</taxon>
        <taxon>Mesobacillus</taxon>
    </lineage>
</organism>
<dbReference type="RefSeq" id="WP_221874185.1">
    <property type="nucleotide sequence ID" value="NZ_JACWFH010000017.1"/>
</dbReference>
<dbReference type="SUPFAM" id="SSF56399">
    <property type="entry name" value="ADP-ribosylation"/>
    <property type="match status" value="1"/>
</dbReference>
<dbReference type="Proteomes" id="UP000769780">
    <property type="component" value="Unassembled WGS sequence"/>
</dbReference>
<dbReference type="Gene3D" id="3.90.175.10">
    <property type="entry name" value="Diphtheria Toxin, domain 1"/>
    <property type="match status" value="1"/>
</dbReference>
<proteinExistence type="predicted"/>
<gene>
    <name evidence="1" type="ORF">H0185_14260</name>
</gene>